<accession>A0ABS5U3F8</accession>
<dbReference type="SMART" id="SM01321">
    <property type="entry name" value="Y1_Tnp"/>
    <property type="match status" value="1"/>
</dbReference>
<dbReference type="PANTHER" id="PTHR34322:SF2">
    <property type="entry name" value="TRANSPOSASE IS200-LIKE DOMAIN-CONTAINING PROTEIN"/>
    <property type="match status" value="1"/>
</dbReference>
<sequence>MPRIARIIAAGSPHHITQRGNNRATVFFDEEDNQTYLKLLLKYTRKYDVAIWAYCLMSNHVHLLAVPKTESGLARGIGLTNMLYTQYLNRKLSQSGRIWQNRFFSCIVESNQYLWAVARYIERNPLKAGLAASAQEYHWSSANAHITGSNDPLLAKDSWLALEEQSEYAKFVGDEDEEADAGIRRATRTGRPFGSEQFVDQMEFSLSHKLRPGAPGRPRKTGKCP</sequence>
<comment type="caution">
    <text evidence="2">The sequence shown here is derived from an EMBL/GenBank/DDBJ whole genome shotgun (WGS) entry which is preliminary data.</text>
</comment>
<feature type="domain" description="Transposase IS200-like" evidence="1">
    <location>
        <begin position="9"/>
        <end position="124"/>
    </location>
</feature>
<dbReference type="Pfam" id="PF01797">
    <property type="entry name" value="Y1_Tnp"/>
    <property type="match status" value="1"/>
</dbReference>
<dbReference type="PANTHER" id="PTHR34322">
    <property type="entry name" value="TRANSPOSASE, Y1_TNP DOMAIN-CONTAINING"/>
    <property type="match status" value="1"/>
</dbReference>
<protein>
    <submittedName>
        <fullName evidence="2">Transposase</fullName>
    </submittedName>
</protein>
<dbReference type="InterPro" id="IPR002686">
    <property type="entry name" value="Transposase_17"/>
</dbReference>
<dbReference type="SUPFAM" id="SSF143422">
    <property type="entry name" value="Transposase IS200-like"/>
    <property type="match status" value="1"/>
</dbReference>
<reference evidence="2 3" key="1">
    <citation type="submission" date="2021-05" db="EMBL/GenBank/DDBJ databases">
        <title>The draft genome of Geobacter chapellei DSM 13688.</title>
        <authorList>
            <person name="Xu Z."/>
            <person name="Masuda Y."/>
            <person name="Itoh H."/>
            <person name="Senoo K."/>
        </authorList>
    </citation>
    <scope>NUCLEOTIDE SEQUENCE [LARGE SCALE GENOMIC DNA]</scope>
    <source>
        <strain evidence="2 3">DSM 13688</strain>
    </source>
</reference>
<dbReference type="InterPro" id="IPR036515">
    <property type="entry name" value="Transposase_17_sf"/>
</dbReference>
<dbReference type="RefSeq" id="WP_214295918.1">
    <property type="nucleotide sequence ID" value="NZ_JAHDYS010000001.1"/>
</dbReference>
<dbReference type="Gene3D" id="3.30.70.1290">
    <property type="entry name" value="Transposase IS200-like"/>
    <property type="match status" value="1"/>
</dbReference>
<dbReference type="EMBL" id="JAHDYS010000001">
    <property type="protein sequence ID" value="MBT1070201.1"/>
    <property type="molecule type" value="Genomic_DNA"/>
</dbReference>
<name>A0ABS5U3F8_9BACT</name>
<dbReference type="Proteomes" id="UP000784128">
    <property type="component" value="Unassembled WGS sequence"/>
</dbReference>
<evidence type="ECO:0000313" key="2">
    <source>
        <dbReference type="EMBL" id="MBT1070201.1"/>
    </source>
</evidence>
<proteinExistence type="predicted"/>
<evidence type="ECO:0000313" key="3">
    <source>
        <dbReference type="Proteomes" id="UP000784128"/>
    </source>
</evidence>
<keyword evidence="3" id="KW-1185">Reference proteome</keyword>
<evidence type="ECO:0000259" key="1">
    <source>
        <dbReference type="SMART" id="SM01321"/>
    </source>
</evidence>
<gene>
    <name evidence="2" type="ORF">KJB30_00205</name>
</gene>
<organism evidence="2 3">
    <name type="scientific">Pelotalea chapellei</name>
    <dbReference type="NCBI Taxonomy" id="44671"/>
    <lineage>
        <taxon>Bacteria</taxon>
        <taxon>Pseudomonadati</taxon>
        <taxon>Thermodesulfobacteriota</taxon>
        <taxon>Desulfuromonadia</taxon>
        <taxon>Geobacterales</taxon>
        <taxon>Geobacteraceae</taxon>
        <taxon>Pelotalea</taxon>
    </lineage>
</organism>